<keyword evidence="2" id="KW-1185">Reference proteome</keyword>
<dbReference type="InterPro" id="IPR036852">
    <property type="entry name" value="Peptidase_S8/S53_dom_sf"/>
</dbReference>
<reference evidence="1 2" key="1">
    <citation type="submission" date="2018-06" db="EMBL/GenBank/DDBJ databases">
        <title>Genome Sequence of the Brown Rot Fungal Pathogen Monilinia fructigena.</title>
        <authorList>
            <person name="Landi L."/>
            <person name="De Miccolis Angelini R.M."/>
            <person name="Pollastro S."/>
            <person name="Abate D."/>
            <person name="Faretra F."/>
            <person name="Romanazzi G."/>
        </authorList>
    </citation>
    <scope>NUCLEOTIDE SEQUENCE [LARGE SCALE GENOMIC DNA]</scope>
    <source>
        <strain evidence="1 2">Mfrg269</strain>
    </source>
</reference>
<organism evidence="1 2">
    <name type="scientific">Monilinia fructigena</name>
    <dbReference type="NCBI Taxonomy" id="38457"/>
    <lineage>
        <taxon>Eukaryota</taxon>
        <taxon>Fungi</taxon>
        <taxon>Dikarya</taxon>
        <taxon>Ascomycota</taxon>
        <taxon>Pezizomycotina</taxon>
        <taxon>Leotiomycetes</taxon>
        <taxon>Helotiales</taxon>
        <taxon>Sclerotiniaceae</taxon>
        <taxon>Monilinia</taxon>
    </lineage>
</organism>
<name>A0A395IXD7_9HELO</name>
<dbReference type="OrthoDB" id="5386278at2759"/>
<dbReference type="AlphaFoldDB" id="A0A395IXD7"/>
<dbReference type="EMBL" id="QKRW01000014">
    <property type="protein sequence ID" value="RAL64408.1"/>
    <property type="molecule type" value="Genomic_DNA"/>
</dbReference>
<accession>A0A395IXD7</accession>
<gene>
    <name evidence="1" type="ORF">DID88_001884</name>
</gene>
<dbReference type="SUPFAM" id="SSF52743">
    <property type="entry name" value="Subtilisin-like"/>
    <property type="match status" value="1"/>
</dbReference>
<protein>
    <recommendedName>
        <fullName evidence="3">Peptidase S8/S53 domain-containing protein</fullName>
    </recommendedName>
</protein>
<proteinExistence type="predicted"/>
<dbReference type="GO" id="GO:0004252">
    <property type="term" value="F:serine-type endopeptidase activity"/>
    <property type="evidence" value="ECO:0007669"/>
    <property type="project" value="InterPro"/>
</dbReference>
<evidence type="ECO:0000313" key="2">
    <source>
        <dbReference type="Proteomes" id="UP000249056"/>
    </source>
</evidence>
<dbReference type="Proteomes" id="UP000249056">
    <property type="component" value="Unassembled WGS sequence"/>
</dbReference>
<sequence length="77" mass="8312">MRPTSTSVIEILAPGEDIVADGPSYTDRYVEGTVSGSSVATALAAGIASLALFMIKISNDVEEEGENWKYFYKKRGH</sequence>
<comment type="caution">
    <text evidence="1">The sequence shown here is derived from an EMBL/GenBank/DDBJ whole genome shotgun (WGS) entry which is preliminary data.</text>
</comment>
<evidence type="ECO:0008006" key="3">
    <source>
        <dbReference type="Google" id="ProtNLM"/>
    </source>
</evidence>
<evidence type="ECO:0000313" key="1">
    <source>
        <dbReference type="EMBL" id="RAL64408.1"/>
    </source>
</evidence>
<dbReference type="Gene3D" id="3.40.50.200">
    <property type="entry name" value="Peptidase S8/S53 domain"/>
    <property type="match status" value="1"/>
</dbReference>
<dbReference type="GO" id="GO:0006508">
    <property type="term" value="P:proteolysis"/>
    <property type="evidence" value="ECO:0007669"/>
    <property type="project" value="InterPro"/>
</dbReference>